<dbReference type="SUPFAM" id="SSF52540">
    <property type="entry name" value="P-loop containing nucleoside triphosphate hydrolases"/>
    <property type="match status" value="1"/>
</dbReference>
<dbReference type="AlphaFoldDB" id="A0A8C0V7I9"/>
<dbReference type="InterPro" id="IPR031167">
    <property type="entry name" value="G_OBG"/>
</dbReference>
<dbReference type="GO" id="GO:0005525">
    <property type="term" value="F:GTP binding"/>
    <property type="evidence" value="ECO:0007669"/>
    <property type="project" value="UniProtKB-KW"/>
</dbReference>
<evidence type="ECO:0000256" key="3">
    <source>
        <dbReference type="ARBA" id="ARBA00023134"/>
    </source>
</evidence>
<dbReference type="GO" id="GO:0097225">
    <property type="term" value="C:sperm midpiece"/>
    <property type="evidence" value="ECO:0007669"/>
    <property type="project" value="TreeGrafter"/>
</dbReference>
<dbReference type="Pfam" id="PF01926">
    <property type="entry name" value="MMR_HSR1"/>
    <property type="match status" value="1"/>
</dbReference>
<protein>
    <submittedName>
        <fullName evidence="6">Cilia and flagella associated protein 69</fullName>
    </submittedName>
</protein>
<sequence>MRVPSSQVKIQICKSIVNFYNTELPGKLFPGHQPTNANYKIQMAEGGLVEALVLSLPLVENQLTEKLWVLKALQHLSTSGVNCEQMVKTQAASRLCLYLNGADPSGQLVFRSSDILWNLLESTSKEEVTNQLRSLECVHALKEVFAALLTCGFRHCDYQLRNDLLVIATLLAKNPAVHMIESGFAKLLIVLATFTEVKLPNPFVKGFKLTYSYEDFEMKKLLLNIIGILSEDPSAAQLLSENHVMPALLYYVKKNEKPGFHGWSASQYEELQLHAIAVLASVAPVLVDKYLSCRANTLLLVFLEWCLGQDHFYGQGNSFHGTDGRGSKLAQMRYSIRVLRSVVALYDDAVSTDLYDQGAISQLLDILKYAADKSKEKEGTVLLEIQADILFILSVLCENDVHRKELFSCEGIDRLIPFFKMDPRKLCIGLGYNCLLLSALDCLWSCVIGCSVAEDCFIEKQGIFLLLDLLASKEQNLCNIILGILVEFSDNPKTTLHMRVWRGKRDQTAANLLIQLWRQEELDLGVKRDQYGKIIDTKRPLATSFQKQQKVIPVPASCPSFAIMEISENIRAKIYSLFCKLGFENLPGLSTKDFVTLAIIQHYLDFKIGEVWSEIRKELKEEFRPVTPDMTILKFTSEASETTGERVAVLQNEILQRQHHDEIQEEKKTYKEIKDAHIQKEAIKESWENFLTRTSNYEALKKAKRLQETLIENSRLKAKIQNGPDYTTDIKNLHITYSNFIDNLRVYVRGGTGGMGYPNLGGEGGRGGDVWFVARDKTTLKNIREKYPQKRFVAGTGANSSVTALKGEKGKDCEVHVPLGISVLDDEGKQIGELNAVGERFLAARGGLGGSLATNFLPCKGQKRTVHLDLKLIADVGLVGFPNAGKSSLLSKISHAKPEIANYAFTTIQPELGKIMYADYKQISVADLPGLIEGAHANKGMGHRFLKHVERTKQLLLVVDISGFQLSVKTQFRTAFETILLLTKELELYKEELVTKPALLAINKMDLPCAKDNLDELMTQLKNPQDFLHLLEEDIIPANTLEFREVIPISTYTGEGIEELKTCLRKSIDEQAEEVNEEYRKKKLLLLQTSKEQMNRSWHS</sequence>
<dbReference type="PRINTS" id="PR00326">
    <property type="entry name" value="GTP1OBG"/>
</dbReference>
<dbReference type="PANTHER" id="PTHR14716">
    <property type="entry name" value="CILIA- AND FLAGELLA-ASSOCIATED PROTEIN 69"/>
    <property type="match status" value="1"/>
</dbReference>
<dbReference type="Proteomes" id="UP000694410">
    <property type="component" value="Unplaced"/>
</dbReference>
<dbReference type="GO" id="GO:0042048">
    <property type="term" value="P:olfactory behavior"/>
    <property type="evidence" value="ECO:0007669"/>
    <property type="project" value="TreeGrafter"/>
</dbReference>
<gene>
    <name evidence="6" type="primary">CFAP69</name>
</gene>
<evidence type="ECO:0000256" key="1">
    <source>
        <dbReference type="ARBA" id="ARBA00022517"/>
    </source>
</evidence>
<evidence type="ECO:0000259" key="4">
    <source>
        <dbReference type="PROSITE" id="PS51710"/>
    </source>
</evidence>
<dbReference type="InterPro" id="IPR048732">
    <property type="entry name" value="CFA69"/>
</dbReference>
<keyword evidence="3" id="KW-0342">GTP-binding</keyword>
<evidence type="ECO:0000313" key="7">
    <source>
        <dbReference type="Proteomes" id="UP000694410"/>
    </source>
</evidence>
<dbReference type="InterPro" id="IPR036726">
    <property type="entry name" value="GTP1_OBG_dom_sf"/>
</dbReference>
<reference evidence="6" key="1">
    <citation type="submission" date="2025-08" db="UniProtKB">
        <authorList>
            <consortium name="Ensembl"/>
        </authorList>
    </citation>
    <scope>IDENTIFICATION</scope>
</reference>
<keyword evidence="2" id="KW-0547">Nucleotide-binding</keyword>
<keyword evidence="1" id="KW-0690">Ribosome biogenesis</keyword>
<dbReference type="InterPro" id="IPR006169">
    <property type="entry name" value="GTP1_OBG_dom"/>
</dbReference>
<dbReference type="InterPro" id="IPR027417">
    <property type="entry name" value="P-loop_NTPase"/>
</dbReference>
<dbReference type="PANTHER" id="PTHR14716:SF0">
    <property type="entry name" value="CILIA- AND FLAGELLA-ASSOCIATED PROTEIN 69"/>
    <property type="match status" value="1"/>
</dbReference>
<dbReference type="InterPro" id="IPR016024">
    <property type="entry name" value="ARM-type_fold"/>
</dbReference>
<dbReference type="InterPro" id="IPR006073">
    <property type="entry name" value="GTP-bd"/>
</dbReference>
<evidence type="ECO:0000256" key="2">
    <source>
        <dbReference type="ARBA" id="ARBA00022741"/>
    </source>
</evidence>
<dbReference type="Gene3D" id="2.70.210.12">
    <property type="entry name" value="GTP1/OBG domain"/>
    <property type="match status" value="1"/>
</dbReference>
<dbReference type="Pfam" id="PF21049">
    <property type="entry name" value="CFA69_ARM_rpt"/>
    <property type="match status" value="1"/>
</dbReference>
<name>A0A8C0V7I9_CYACU</name>
<dbReference type="Pfam" id="PF01018">
    <property type="entry name" value="GTP1_OBG"/>
    <property type="match status" value="1"/>
</dbReference>
<dbReference type="SUPFAM" id="SSF82051">
    <property type="entry name" value="Obg GTP-binding protein N-terminal domain"/>
    <property type="match status" value="1"/>
</dbReference>
<dbReference type="PROSITE" id="PS51710">
    <property type="entry name" value="G_OBG"/>
    <property type="match status" value="1"/>
</dbReference>
<feature type="domain" description="OBG-type G" evidence="4">
    <location>
        <begin position="874"/>
        <end position="1069"/>
    </location>
</feature>
<dbReference type="Gene3D" id="3.40.50.300">
    <property type="entry name" value="P-loop containing nucleotide triphosphate hydrolases"/>
    <property type="match status" value="1"/>
</dbReference>
<dbReference type="SUPFAM" id="SSF48371">
    <property type="entry name" value="ARM repeat"/>
    <property type="match status" value="2"/>
</dbReference>
<dbReference type="GO" id="GO:0097730">
    <property type="term" value="C:non-motile cilium"/>
    <property type="evidence" value="ECO:0007669"/>
    <property type="project" value="TreeGrafter"/>
</dbReference>
<proteinExistence type="predicted"/>
<dbReference type="GO" id="GO:1990834">
    <property type="term" value="P:response to odorant"/>
    <property type="evidence" value="ECO:0007669"/>
    <property type="project" value="TreeGrafter"/>
</dbReference>
<dbReference type="InterPro" id="IPR048733">
    <property type="entry name" value="CFA69_ARM_dom"/>
</dbReference>
<reference evidence="6" key="2">
    <citation type="submission" date="2025-09" db="UniProtKB">
        <authorList>
            <consortium name="Ensembl"/>
        </authorList>
    </citation>
    <scope>IDENTIFICATION</scope>
</reference>
<accession>A0A8C0V7I9</accession>
<dbReference type="Gene3D" id="1.25.10.10">
    <property type="entry name" value="Leucine-rich Repeat Variant"/>
    <property type="match status" value="1"/>
</dbReference>
<feature type="domain" description="Obg" evidence="5">
    <location>
        <begin position="738"/>
        <end position="873"/>
    </location>
</feature>
<dbReference type="InterPro" id="IPR011989">
    <property type="entry name" value="ARM-like"/>
</dbReference>
<dbReference type="FunFam" id="3.40.50.300:FF:001339">
    <property type="entry name" value="Mitochondrial ribosome-associated GTPase 2"/>
    <property type="match status" value="1"/>
</dbReference>
<dbReference type="PROSITE" id="PS51883">
    <property type="entry name" value="OBG"/>
    <property type="match status" value="1"/>
</dbReference>
<evidence type="ECO:0000259" key="5">
    <source>
        <dbReference type="PROSITE" id="PS51883"/>
    </source>
</evidence>
<dbReference type="GO" id="GO:1902093">
    <property type="term" value="P:positive regulation of flagellated sperm motility"/>
    <property type="evidence" value="ECO:0007669"/>
    <property type="project" value="TreeGrafter"/>
</dbReference>
<dbReference type="GO" id="GO:0042254">
    <property type="term" value="P:ribosome biogenesis"/>
    <property type="evidence" value="ECO:0007669"/>
    <property type="project" value="UniProtKB-UniRule"/>
</dbReference>
<evidence type="ECO:0000313" key="6">
    <source>
        <dbReference type="Ensembl" id="ENSCCEP00000018108.1"/>
    </source>
</evidence>
<organism evidence="6 7">
    <name type="scientific">Cyanistes caeruleus</name>
    <name type="common">Eurasian blue tit</name>
    <name type="synonym">Parus caeruleus</name>
    <dbReference type="NCBI Taxonomy" id="156563"/>
    <lineage>
        <taxon>Eukaryota</taxon>
        <taxon>Metazoa</taxon>
        <taxon>Chordata</taxon>
        <taxon>Craniata</taxon>
        <taxon>Vertebrata</taxon>
        <taxon>Euteleostomi</taxon>
        <taxon>Archelosauria</taxon>
        <taxon>Archosauria</taxon>
        <taxon>Dinosauria</taxon>
        <taxon>Saurischia</taxon>
        <taxon>Theropoda</taxon>
        <taxon>Coelurosauria</taxon>
        <taxon>Aves</taxon>
        <taxon>Neognathae</taxon>
        <taxon>Neoaves</taxon>
        <taxon>Telluraves</taxon>
        <taxon>Australaves</taxon>
        <taxon>Passeriformes</taxon>
        <taxon>Paridae</taxon>
        <taxon>Cyanistes</taxon>
    </lineage>
</organism>
<dbReference type="Ensembl" id="ENSCCET00000027814.1">
    <property type="protein sequence ID" value="ENSCCEP00000018108.1"/>
    <property type="gene ID" value="ENSCCEG00000016672.1"/>
</dbReference>
<keyword evidence="7" id="KW-1185">Reference proteome</keyword>
<dbReference type="CDD" id="cd01898">
    <property type="entry name" value="Obg"/>
    <property type="match status" value="1"/>
</dbReference>